<dbReference type="AlphaFoldDB" id="A0A516PW10"/>
<protein>
    <submittedName>
        <fullName evidence="2">CoA transferase</fullName>
    </submittedName>
</protein>
<dbReference type="InterPro" id="IPR044855">
    <property type="entry name" value="CoA-Trfase_III_dom3_sf"/>
</dbReference>
<dbReference type="EMBL" id="CP041692">
    <property type="protein sequence ID" value="QDP95365.1"/>
    <property type="molecule type" value="Genomic_DNA"/>
</dbReference>
<accession>A0A516PW10</accession>
<keyword evidence="1 2" id="KW-0808">Transferase</keyword>
<dbReference type="PANTHER" id="PTHR48207:SF4">
    <property type="entry name" value="BLL6097 PROTEIN"/>
    <property type="match status" value="1"/>
</dbReference>
<dbReference type="InterPro" id="IPR023606">
    <property type="entry name" value="CoA-Trfase_III_dom_1_sf"/>
</dbReference>
<dbReference type="KEGG" id="mik:FOE78_05060"/>
<dbReference type="SUPFAM" id="SSF89796">
    <property type="entry name" value="CoA-transferase family III (CaiB/BaiF)"/>
    <property type="match status" value="1"/>
</dbReference>
<evidence type="ECO:0000256" key="1">
    <source>
        <dbReference type="ARBA" id="ARBA00022679"/>
    </source>
</evidence>
<evidence type="ECO:0000313" key="3">
    <source>
        <dbReference type="Proteomes" id="UP000319263"/>
    </source>
</evidence>
<dbReference type="Gene3D" id="3.40.50.10540">
    <property type="entry name" value="Crotonobetainyl-coa:carnitine coa-transferase, domain 1"/>
    <property type="match status" value="1"/>
</dbReference>
<evidence type="ECO:0000313" key="2">
    <source>
        <dbReference type="EMBL" id="QDP95365.1"/>
    </source>
</evidence>
<dbReference type="InterPro" id="IPR003673">
    <property type="entry name" value="CoA-Trfase_fam_III"/>
</dbReference>
<dbReference type="RefSeq" id="WP_143985338.1">
    <property type="nucleotide sequence ID" value="NZ_CP041692.1"/>
</dbReference>
<dbReference type="OrthoDB" id="3561197at2"/>
<dbReference type="PANTHER" id="PTHR48207">
    <property type="entry name" value="SUCCINATE--HYDROXYMETHYLGLUTARATE COA-TRANSFERASE"/>
    <property type="match status" value="1"/>
</dbReference>
<dbReference type="Proteomes" id="UP000319263">
    <property type="component" value="Chromosome"/>
</dbReference>
<name>A0A516PW10_9ACTN</name>
<dbReference type="Gene3D" id="3.30.1540.10">
    <property type="entry name" value="formyl-coa transferase, domain 3"/>
    <property type="match status" value="1"/>
</dbReference>
<reference evidence="2 3" key="1">
    <citation type="submission" date="2019-07" db="EMBL/GenBank/DDBJ databases">
        <title>Microlunatus dokdonensis sp. nov. isolated from the rhizospheric soil of the wild plant Elymus tsukushiensis.</title>
        <authorList>
            <person name="Ghim S.-Y."/>
            <person name="Hwang Y.-J."/>
            <person name="Son J.-S."/>
            <person name="Shin J.-H."/>
        </authorList>
    </citation>
    <scope>NUCLEOTIDE SEQUENCE [LARGE SCALE GENOMIC DNA]</scope>
    <source>
        <strain evidence="2 3">KUDC0627</strain>
    </source>
</reference>
<dbReference type="GO" id="GO:0008410">
    <property type="term" value="F:CoA-transferase activity"/>
    <property type="evidence" value="ECO:0007669"/>
    <property type="project" value="TreeGrafter"/>
</dbReference>
<keyword evidence="3" id="KW-1185">Reference proteome</keyword>
<organism evidence="2 3">
    <name type="scientific">Microlunatus elymi</name>
    <dbReference type="NCBI Taxonomy" id="2596828"/>
    <lineage>
        <taxon>Bacteria</taxon>
        <taxon>Bacillati</taxon>
        <taxon>Actinomycetota</taxon>
        <taxon>Actinomycetes</taxon>
        <taxon>Propionibacteriales</taxon>
        <taxon>Propionibacteriaceae</taxon>
        <taxon>Microlunatus</taxon>
    </lineage>
</organism>
<dbReference type="InterPro" id="IPR050483">
    <property type="entry name" value="CoA-transferase_III_domain"/>
</dbReference>
<proteinExistence type="predicted"/>
<gene>
    <name evidence="2" type="ORF">FOE78_05060</name>
</gene>
<sequence>MAEHPAALDGIRVLDFSQMMLGPFATQVLADLGADVIKIERPHKGEWERGLTFAGQLFDGDSAAFLAMNRNKRSVAVDLKAPGARDALLRLGQTCDVVVENFRPGVMDRLGLGYDDFRAVRRDIIYCSGSGWGQRTKYAAMNRPGQDLLIQAATGLAFNTGTADDPPTAAGTSICDATAALTLSNGILAALFARERHGIGQRVEVDLYHATMAILCQELSAMTNLGLDFERSEAGVAQPWLSAPFGIYPTVDGWIAIAMGDLAAVARVFDDQVLADLDPWDDRDAIKRRIEHRSKERGSDEWLTALLDAGLWAAPVRTMKEAMDELVADDSELVVEIDDVDGRTLRLVGCPITLSETPWTQRRRPPAVGEHTHEVLAAVLDDTELDELRRAGAL</sequence>
<dbReference type="Pfam" id="PF02515">
    <property type="entry name" value="CoA_transf_3"/>
    <property type="match status" value="1"/>
</dbReference>